<name>A0A192CKR8_ECO25</name>
<dbReference type="PATRIC" id="fig|941280.3.peg.5487"/>
<reference evidence="7 9" key="2">
    <citation type="submission" date="2019-01" db="EMBL/GenBank/DDBJ databases">
        <title>Genome and plasmid diversity of ESBL producing Escherichia coli ST131 tracking phylogenetic trajectories with Bayesian inference.</title>
        <authorList>
            <person name="Ny S."/>
        </authorList>
    </citation>
    <scope>NUCLEOTIDE SEQUENCE [LARGE SCALE GENOMIC DNA]</scope>
    <source>
        <strain evidence="7 9">C0101-PB_2013</strain>
    </source>
</reference>
<dbReference type="InterPro" id="IPR038722">
    <property type="entry name" value="Ner_HTH_dom"/>
</dbReference>
<dbReference type="EMBL" id="SEWA01000004">
    <property type="protein sequence ID" value="TLI65782.1"/>
    <property type="molecule type" value="Genomic_DNA"/>
</dbReference>
<organism evidence="6 8">
    <name type="scientific">Escherichia coli O25b:H4</name>
    <dbReference type="NCBI Taxonomy" id="941280"/>
    <lineage>
        <taxon>Bacteria</taxon>
        <taxon>Pseudomonadati</taxon>
        <taxon>Pseudomonadota</taxon>
        <taxon>Gammaproteobacteria</taxon>
        <taxon>Enterobacterales</taxon>
        <taxon>Enterobacteriaceae</taxon>
        <taxon>Escherichia</taxon>
    </lineage>
</organism>
<dbReference type="AlphaFoldDB" id="A0A192CKR8"/>
<evidence type="ECO:0000256" key="4">
    <source>
        <dbReference type="ARBA" id="ARBA00023163"/>
    </source>
</evidence>
<protein>
    <submittedName>
        <fullName evidence="7">Transcriptional regulator</fullName>
    </submittedName>
</protein>
<evidence type="ECO:0000313" key="7">
    <source>
        <dbReference type="EMBL" id="TLI65782.1"/>
    </source>
</evidence>
<comment type="similarity">
    <text evidence="1">Belongs to the ner transcriptional regulatory family.</text>
</comment>
<evidence type="ECO:0000259" key="5">
    <source>
        <dbReference type="Pfam" id="PF13693"/>
    </source>
</evidence>
<feature type="domain" description="Ner winged helix-turn-helix DNA-binding" evidence="5">
    <location>
        <begin position="18"/>
        <end position="85"/>
    </location>
</feature>
<dbReference type="Proteomes" id="UP000183316">
    <property type="component" value="Chromosome"/>
</dbReference>
<evidence type="ECO:0000313" key="9">
    <source>
        <dbReference type="Proteomes" id="UP000309847"/>
    </source>
</evidence>
<dbReference type="Pfam" id="PF13693">
    <property type="entry name" value="HTH_35"/>
    <property type="match status" value="1"/>
</dbReference>
<dbReference type="InterPro" id="IPR010982">
    <property type="entry name" value="Lambda_DNA-bd_dom_sf"/>
</dbReference>
<evidence type="ECO:0000256" key="1">
    <source>
        <dbReference type="ARBA" id="ARBA00006157"/>
    </source>
</evidence>
<dbReference type="RefSeq" id="WP_001531625.1">
    <property type="nucleotide sequence ID" value="NZ_CP015085.1"/>
</dbReference>
<accession>A0A192CKR8</accession>
<dbReference type="EMBL" id="CP015085">
    <property type="protein sequence ID" value="ANK06793.1"/>
    <property type="molecule type" value="Genomic_DNA"/>
</dbReference>
<evidence type="ECO:0000313" key="8">
    <source>
        <dbReference type="Proteomes" id="UP000183316"/>
    </source>
</evidence>
<evidence type="ECO:0000313" key="6">
    <source>
        <dbReference type="EMBL" id="ANK06793.1"/>
    </source>
</evidence>
<dbReference type="Proteomes" id="UP000309847">
    <property type="component" value="Unassembled WGS sequence"/>
</dbReference>
<reference evidence="6 8" key="1">
    <citation type="submission" date="2016-03" db="EMBL/GenBank/DDBJ databases">
        <title>Genome Sequence and Comparative Pathogenic Determinants of Uropathogenic Escherichia coli O25b:H4, a Clinical Isolate from Saudi Arabia.</title>
        <authorList>
            <person name="Alyamani E.A.J."/>
            <person name="Khiyami M.A."/>
            <person name="Booq R.Y."/>
            <person name="Bahwerth F.S."/>
            <person name="Vaisvil B."/>
            <person name="Schmitt D.P."/>
            <person name="Kapatral V."/>
        </authorList>
    </citation>
    <scope>NUCLEOTIDE SEQUENCE [LARGE SCALE GENOMIC DNA]</scope>
    <source>
        <strain evidence="6 8">O25b:H4</strain>
    </source>
</reference>
<keyword evidence="3" id="KW-0238">DNA-binding</keyword>
<sequence length="89" mass="9909">MRNSTASQKKQIKGSSGNWHRADIVAALHKRGLTLALLSRSHGLAPRTLNNALERHYPRAERIIAGALDTTPETLWPERYALKNGPNSR</sequence>
<keyword evidence="4" id="KW-0804">Transcription</keyword>
<dbReference type="SUPFAM" id="SSF47413">
    <property type="entry name" value="lambda repressor-like DNA-binding domains"/>
    <property type="match status" value="1"/>
</dbReference>
<dbReference type="GO" id="GO:0003677">
    <property type="term" value="F:DNA binding"/>
    <property type="evidence" value="ECO:0007669"/>
    <property type="project" value="UniProtKB-KW"/>
</dbReference>
<evidence type="ECO:0000256" key="2">
    <source>
        <dbReference type="ARBA" id="ARBA00023015"/>
    </source>
</evidence>
<keyword evidence="2" id="KW-0805">Transcription regulation</keyword>
<gene>
    <name evidence="7" type="ORF">EWT59_05650</name>
    <name evidence="6" type="ORF">WLH_05532</name>
</gene>
<proteinExistence type="inferred from homology"/>
<dbReference type="Gene3D" id="1.10.260.40">
    <property type="entry name" value="lambda repressor-like DNA-binding domains"/>
    <property type="match status" value="1"/>
</dbReference>
<evidence type="ECO:0000256" key="3">
    <source>
        <dbReference type="ARBA" id="ARBA00023125"/>
    </source>
</evidence>